<comment type="caution">
    <text evidence="3">The sequence shown here is derived from an EMBL/GenBank/DDBJ whole genome shotgun (WGS) entry which is preliminary data.</text>
</comment>
<evidence type="ECO:0000259" key="2">
    <source>
        <dbReference type="PROSITE" id="PS51710"/>
    </source>
</evidence>
<organism evidence="3 4">
    <name type="scientific">Hymenobacter persicinus</name>
    <dbReference type="NCBI Taxonomy" id="2025506"/>
    <lineage>
        <taxon>Bacteria</taxon>
        <taxon>Pseudomonadati</taxon>
        <taxon>Bacteroidota</taxon>
        <taxon>Cytophagia</taxon>
        <taxon>Cytophagales</taxon>
        <taxon>Hymenobacteraceae</taxon>
        <taxon>Hymenobacter</taxon>
    </lineage>
</organism>
<evidence type="ECO:0000313" key="3">
    <source>
        <dbReference type="EMBL" id="RYU76695.1"/>
    </source>
</evidence>
<dbReference type="GO" id="GO:0003924">
    <property type="term" value="F:GTPase activity"/>
    <property type="evidence" value="ECO:0007669"/>
    <property type="project" value="InterPro"/>
</dbReference>
<protein>
    <submittedName>
        <fullName evidence="3">GTPase ObgE</fullName>
    </submittedName>
</protein>
<dbReference type="EMBL" id="SEWE01000054">
    <property type="protein sequence ID" value="RYU76695.1"/>
    <property type="molecule type" value="Genomic_DNA"/>
</dbReference>
<dbReference type="PANTHER" id="PTHR11702:SF31">
    <property type="entry name" value="MITOCHONDRIAL RIBOSOME-ASSOCIATED GTPASE 2"/>
    <property type="match status" value="1"/>
</dbReference>
<dbReference type="PROSITE" id="PS51710">
    <property type="entry name" value="G_OBG"/>
    <property type="match status" value="1"/>
</dbReference>
<feature type="non-terminal residue" evidence="3">
    <location>
        <position position="1"/>
    </location>
</feature>
<dbReference type="GO" id="GO:0005525">
    <property type="term" value="F:GTP binding"/>
    <property type="evidence" value="ECO:0007669"/>
    <property type="project" value="InterPro"/>
</dbReference>
<evidence type="ECO:0000313" key="4">
    <source>
        <dbReference type="Proteomes" id="UP000294155"/>
    </source>
</evidence>
<dbReference type="Gene3D" id="3.40.50.300">
    <property type="entry name" value="P-loop containing nucleotide triphosphate hydrolases"/>
    <property type="match status" value="1"/>
</dbReference>
<feature type="domain" description="OBG-type G" evidence="2">
    <location>
        <begin position="1"/>
        <end position="103"/>
    </location>
</feature>
<dbReference type="PANTHER" id="PTHR11702">
    <property type="entry name" value="DEVELOPMENTALLY REGULATED GTP-BINDING PROTEIN-RELATED"/>
    <property type="match status" value="1"/>
</dbReference>
<reference evidence="3 4" key="1">
    <citation type="submission" date="2019-02" db="EMBL/GenBank/DDBJ databases">
        <title>Bacterial novel species isolated from soil.</title>
        <authorList>
            <person name="Jung H.-Y."/>
        </authorList>
    </citation>
    <scope>NUCLEOTIDE SEQUENCE [LARGE SCALE GENOMIC DNA]</scope>
    <source>
        <strain evidence="3 4">1-3-3-3</strain>
    </source>
</reference>
<dbReference type="Proteomes" id="UP000294155">
    <property type="component" value="Unassembled WGS sequence"/>
</dbReference>
<accession>A0A4Q5L7S2</accession>
<proteinExistence type="predicted"/>
<evidence type="ECO:0000256" key="1">
    <source>
        <dbReference type="ARBA" id="ARBA00022741"/>
    </source>
</evidence>
<dbReference type="InterPro" id="IPR031167">
    <property type="entry name" value="G_OBG"/>
</dbReference>
<gene>
    <name evidence="3" type="ORF">EWM57_18310</name>
</gene>
<keyword evidence="1" id="KW-0547">Nucleotide-binding</keyword>
<dbReference type="AlphaFoldDB" id="A0A4Q5L7S2"/>
<sequence>GRGLGIRFLKHIERNSILLFMISVDSNDIAAEYEILLGELRQFNPELLEKRRLLAITKSDLIDDELEAEMRATLPTDLPTIFISSLTNKNIQPLKDMIWQALNAKE</sequence>
<dbReference type="InterPro" id="IPR045086">
    <property type="entry name" value="OBG_GTPase"/>
</dbReference>
<dbReference type="InterPro" id="IPR027417">
    <property type="entry name" value="P-loop_NTPase"/>
</dbReference>
<name>A0A4Q5L7S2_9BACT</name>
<keyword evidence="4" id="KW-1185">Reference proteome</keyword>
<dbReference type="SUPFAM" id="SSF52540">
    <property type="entry name" value="P-loop containing nucleoside triphosphate hydrolases"/>
    <property type="match status" value="1"/>
</dbReference>